<gene>
    <name evidence="1" type="ORF">Plil01_001018600</name>
</gene>
<dbReference type="AlphaFoldDB" id="A0A9W6WRZ9"/>
<dbReference type="Proteomes" id="UP001165083">
    <property type="component" value="Unassembled WGS sequence"/>
</dbReference>
<reference evidence="1" key="1">
    <citation type="submission" date="2023-04" db="EMBL/GenBank/DDBJ databases">
        <title>Phytophthora lilii NBRC 32176.</title>
        <authorList>
            <person name="Ichikawa N."/>
            <person name="Sato H."/>
            <person name="Tonouchi N."/>
        </authorList>
    </citation>
    <scope>NUCLEOTIDE SEQUENCE</scope>
    <source>
        <strain evidence="1">NBRC 32176</strain>
    </source>
</reference>
<protein>
    <submittedName>
        <fullName evidence="1">Unnamed protein product</fullName>
    </submittedName>
</protein>
<comment type="caution">
    <text evidence="1">The sequence shown here is derived from an EMBL/GenBank/DDBJ whole genome shotgun (WGS) entry which is preliminary data.</text>
</comment>
<keyword evidence="2" id="KW-1185">Reference proteome</keyword>
<dbReference type="EMBL" id="BSXW01000530">
    <property type="protein sequence ID" value="GMF24796.1"/>
    <property type="molecule type" value="Genomic_DNA"/>
</dbReference>
<proteinExistence type="predicted"/>
<dbReference type="OrthoDB" id="93741at2759"/>
<evidence type="ECO:0000313" key="1">
    <source>
        <dbReference type="EMBL" id="GMF24796.1"/>
    </source>
</evidence>
<sequence>MAWRFCLTELCGTFLGVEGEQALEQPPASRFLLELDLLELCGPRQRRVGDDFLQALQKIAALDPTLKAGEPGADIEIPVGVCLSPSQNGQLQEIRNVAADEKKIKQQWQEYYRENGKEEVESQTYRCTFVLEPMIARFQYFVITDEMATTVGQLLQDNVWFAQLKLDLRLIHSNAHYEGEAQRILGKLIPKVFDTTRRSLKEGNADYRLPPHLQKPLQ</sequence>
<evidence type="ECO:0000313" key="2">
    <source>
        <dbReference type="Proteomes" id="UP001165083"/>
    </source>
</evidence>
<organism evidence="1 2">
    <name type="scientific">Phytophthora lilii</name>
    <dbReference type="NCBI Taxonomy" id="2077276"/>
    <lineage>
        <taxon>Eukaryota</taxon>
        <taxon>Sar</taxon>
        <taxon>Stramenopiles</taxon>
        <taxon>Oomycota</taxon>
        <taxon>Peronosporomycetes</taxon>
        <taxon>Peronosporales</taxon>
        <taxon>Peronosporaceae</taxon>
        <taxon>Phytophthora</taxon>
    </lineage>
</organism>
<accession>A0A9W6WRZ9</accession>
<name>A0A9W6WRZ9_9STRA</name>